<dbReference type="AlphaFoldDB" id="A0AAU7MFH8"/>
<evidence type="ECO:0000256" key="3">
    <source>
        <dbReference type="ARBA" id="ARBA00022630"/>
    </source>
</evidence>
<dbReference type="EMBL" id="CP159342">
    <property type="protein sequence ID" value="XCH76839.1"/>
    <property type="molecule type" value="Genomic_DNA"/>
</dbReference>
<dbReference type="Gene3D" id="1.20.140.10">
    <property type="entry name" value="Butyryl-CoA Dehydrogenase, subunit A, domain 3"/>
    <property type="match status" value="1"/>
</dbReference>
<dbReference type="GO" id="GO:0003995">
    <property type="term" value="F:acyl-CoA dehydrogenase activity"/>
    <property type="evidence" value="ECO:0007669"/>
    <property type="project" value="TreeGrafter"/>
</dbReference>
<proteinExistence type="inferred from homology"/>
<dbReference type="Gene3D" id="1.10.540.10">
    <property type="entry name" value="Acyl-CoA dehydrogenase/oxidase, N-terminal domain"/>
    <property type="match status" value="1"/>
</dbReference>
<evidence type="ECO:0000256" key="4">
    <source>
        <dbReference type="ARBA" id="ARBA00022827"/>
    </source>
</evidence>
<dbReference type="PANTHER" id="PTHR43884:SF19">
    <property type="entry name" value="ACYL-COA DEHYDROGENASE FADE4-RELATED"/>
    <property type="match status" value="1"/>
</dbReference>
<dbReference type="InterPro" id="IPR006091">
    <property type="entry name" value="Acyl-CoA_Oxase/DH_mid-dom"/>
</dbReference>
<dbReference type="GO" id="GO:0050660">
    <property type="term" value="F:flavin adenine dinucleotide binding"/>
    <property type="evidence" value="ECO:0007669"/>
    <property type="project" value="InterPro"/>
</dbReference>
<evidence type="ECO:0000313" key="8">
    <source>
        <dbReference type="EMBL" id="XBP96135.1"/>
    </source>
</evidence>
<feature type="domain" description="Acyl-CoA dehydrogenase/oxidase C-terminal" evidence="6">
    <location>
        <begin position="234"/>
        <end position="376"/>
    </location>
</feature>
<comment type="cofactor">
    <cofactor evidence="1 5">
        <name>FAD</name>
        <dbReference type="ChEBI" id="CHEBI:57692"/>
    </cofactor>
</comment>
<dbReference type="InterPro" id="IPR009100">
    <property type="entry name" value="AcylCoA_DH/oxidase_NM_dom_sf"/>
</dbReference>
<dbReference type="InterPro" id="IPR037069">
    <property type="entry name" value="AcylCoA_DH/ox_N_sf"/>
</dbReference>
<dbReference type="SUPFAM" id="SSF56645">
    <property type="entry name" value="Acyl-CoA dehydrogenase NM domain-like"/>
    <property type="match status" value="1"/>
</dbReference>
<gene>
    <name evidence="9" type="ORF">ABUL08_12315</name>
    <name evidence="8" type="ORF">VK199_12265</name>
</gene>
<evidence type="ECO:0000259" key="7">
    <source>
        <dbReference type="Pfam" id="PF02770"/>
    </source>
</evidence>
<dbReference type="SUPFAM" id="SSF47203">
    <property type="entry name" value="Acyl-CoA dehydrogenase C-terminal domain-like"/>
    <property type="match status" value="1"/>
</dbReference>
<reference evidence="9" key="2">
    <citation type="submission" date="2024-06" db="EMBL/GenBank/DDBJ databases">
        <title>Micromonospora mangrovi CCTCC AA 2012012 genome sequences.</title>
        <authorList>
            <person name="Gao J."/>
        </authorList>
    </citation>
    <scope>NUCLEOTIDE SEQUENCE</scope>
    <source>
        <strain evidence="9">CCTCC AA 2012012</strain>
    </source>
</reference>
<dbReference type="RefSeq" id="WP_350937591.1">
    <property type="nucleotide sequence ID" value="NZ_CP157762.1"/>
</dbReference>
<dbReference type="CDD" id="cd00567">
    <property type="entry name" value="ACAD"/>
    <property type="match status" value="1"/>
</dbReference>
<dbReference type="EMBL" id="CP157762">
    <property type="protein sequence ID" value="XBP96135.1"/>
    <property type="molecule type" value="Genomic_DNA"/>
</dbReference>
<feature type="domain" description="Acyl-CoA oxidase/dehydrogenase middle" evidence="7">
    <location>
        <begin position="124"/>
        <end position="220"/>
    </location>
</feature>
<organism evidence="8">
    <name type="scientific">Micromonospora sp. CCTCC AA 2012012</name>
    <dbReference type="NCBI Taxonomy" id="3111921"/>
    <lineage>
        <taxon>Bacteria</taxon>
        <taxon>Bacillati</taxon>
        <taxon>Actinomycetota</taxon>
        <taxon>Actinomycetes</taxon>
        <taxon>Micromonosporales</taxon>
        <taxon>Micromonosporaceae</taxon>
        <taxon>Micromonospora</taxon>
    </lineage>
</organism>
<dbReference type="Pfam" id="PF00441">
    <property type="entry name" value="Acyl-CoA_dh_1"/>
    <property type="match status" value="1"/>
</dbReference>
<reference evidence="8" key="1">
    <citation type="submission" date="2024-01" db="EMBL/GenBank/DDBJ databases">
        <title>The genome sequence of Micromonospora mangrovi CCTCC AA 2012012.</title>
        <authorList>
            <person name="Gao J."/>
        </authorList>
    </citation>
    <scope>NUCLEOTIDE SEQUENCE</scope>
    <source>
        <strain evidence="8">CCTCC AA 2012012</strain>
    </source>
</reference>
<evidence type="ECO:0000259" key="6">
    <source>
        <dbReference type="Pfam" id="PF00441"/>
    </source>
</evidence>
<accession>A0AAU7MFH8</accession>
<evidence type="ECO:0000313" key="9">
    <source>
        <dbReference type="EMBL" id="XCH76839.1"/>
    </source>
</evidence>
<evidence type="ECO:0000256" key="5">
    <source>
        <dbReference type="RuleBase" id="RU362125"/>
    </source>
</evidence>
<keyword evidence="3 5" id="KW-0285">Flavoprotein</keyword>
<evidence type="ECO:0000256" key="1">
    <source>
        <dbReference type="ARBA" id="ARBA00001974"/>
    </source>
</evidence>
<evidence type="ECO:0000256" key="2">
    <source>
        <dbReference type="ARBA" id="ARBA00009347"/>
    </source>
</evidence>
<dbReference type="Gene3D" id="2.40.110.10">
    <property type="entry name" value="Butyryl-CoA Dehydrogenase, subunit A, domain 2"/>
    <property type="match status" value="1"/>
</dbReference>
<keyword evidence="4 5" id="KW-0274">FAD</keyword>
<dbReference type="InterPro" id="IPR036250">
    <property type="entry name" value="AcylCo_DH-like_C"/>
</dbReference>
<dbReference type="InterPro" id="IPR009075">
    <property type="entry name" value="AcylCo_DH/oxidase_C"/>
</dbReference>
<comment type="similarity">
    <text evidence="2 5">Belongs to the acyl-CoA dehydrogenase family.</text>
</comment>
<keyword evidence="5" id="KW-0560">Oxidoreductase</keyword>
<dbReference type="InterPro" id="IPR046373">
    <property type="entry name" value="Acyl-CoA_Oxase/DH_mid-dom_sf"/>
</dbReference>
<dbReference type="PANTHER" id="PTHR43884">
    <property type="entry name" value="ACYL-COA DEHYDROGENASE"/>
    <property type="match status" value="1"/>
</dbReference>
<sequence length="565" mass="59400">MTLPYAPEQDLERLLGDPFDAANPLGFDPLLAADERAELLAAGESALDRWGANAWFVPAALGGRWADTDAVGRALRPVFRRDGALGLGYGVTSLMAAVPVWVAGDPGQRRRTADDLLAGHRLAVAFHELAHGNDLLRNELRARPAGDGWVLDGTKEVINNVGRARSVVLFARTRDDAGPRSHSILAVDLAQLPAGTVRQLPRYPSSGVRGCRLGGVELTGCHVPAGSLVGAEGTGGETALRAFQLTRVLLPSMALGALDTALHTTVRFATGRRLYGHRVSELPHARGTLAAAFVDLLVADCLVTAVARGLHLAPRHAAAPAAATKYLVPLLLGEAMDELSVILGASFYLREGPYAAFGKFHRDLPAVSIGHAGPTACLLTVAPQLPVLARRAWRPVPAPRELFDPTATLPDLDLTALSVAGTGGDLLISALLAAAEDPVDGASRVTDRVRALADEVHRLARDCAALPPAARGPLAGPATFDLAHRYALLLAAAACVGTWRAHRGDPAAGLLGGDEWIEAALARLAARHDGDPDLPEAVAEPLFAELSRRVDGRLSCDLRPTPIFG</sequence>
<name>A0AAU7MFH8_9ACTN</name>
<protein>
    <submittedName>
        <fullName evidence="8">Acyl-CoA dehydrogenase</fullName>
    </submittedName>
</protein>
<dbReference type="Pfam" id="PF02770">
    <property type="entry name" value="Acyl-CoA_dh_M"/>
    <property type="match status" value="1"/>
</dbReference>
<dbReference type="GO" id="GO:0005886">
    <property type="term" value="C:plasma membrane"/>
    <property type="evidence" value="ECO:0007669"/>
    <property type="project" value="TreeGrafter"/>
</dbReference>